<dbReference type="SUPFAM" id="SSF57667">
    <property type="entry name" value="beta-beta-alpha zinc fingers"/>
    <property type="match status" value="1"/>
</dbReference>
<dbReference type="STRING" id="1314782.A0A165SK06"/>
<dbReference type="Pfam" id="PF00096">
    <property type="entry name" value="zf-C2H2"/>
    <property type="match status" value="1"/>
</dbReference>
<accession>A0A165SK06</accession>
<dbReference type="AlphaFoldDB" id="A0A165SK06"/>
<dbReference type="EMBL" id="KV425573">
    <property type="protein sequence ID" value="KZT25279.1"/>
    <property type="molecule type" value="Genomic_DNA"/>
</dbReference>
<gene>
    <name evidence="7" type="ORF">NEOLEDRAFT_1134101</name>
</gene>
<evidence type="ECO:0000313" key="7">
    <source>
        <dbReference type="EMBL" id="KZT25279.1"/>
    </source>
</evidence>
<proteinExistence type="predicted"/>
<evidence type="ECO:0000256" key="3">
    <source>
        <dbReference type="ARBA" id="ARBA00022771"/>
    </source>
</evidence>
<dbReference type="Proteomes" id="UP000076761">
    <property type="component" value="Unassembled WGS sequence"/>
</dbReference>
<dbReference type="Gene3D" id="3.30.160.60">
    <property type="entry name" value="Classic Zinc Finger"/>
    <property type="match status" value="1"/>
</dbReference>
<dbReference type="PROSITE" id="PS00028">
    <property type="entry name" value="ZINC_FINGER_C2H2_1"/>
    <property type="match status" value="3"/>
</dbReference>
<keyword evidence="2" id="KW-0677">Repeat</keyword>
<evidence type="ECO:0000256" key="2">
    <source>
        <dbReference type="ARBA" id="ARBA00022737"/>
    </source>
</evidence>
<organism evidence="7 8">
    <name type="scientific">Neolentinus lepideus HHB14362 ss-1</name>
    <dbReference type="NCBI Taxonomy" id="1314782"/>
    <lineage>
        <taxon>Eukaryota</taxon>
        <taxon>Fungi</taxon>
        <taxon>Dikarya</taxon>
        <taxon>Basidiomycota</taxon>
        <taxon>Agaricomycotina</taxon>
        <taxon>Agaricomycetes</taxon>
        <taxon>Gloeophyllales</taxon>
        <taxon>Gloeophyllaceae</taxon>
        <taxon>Neolentinus</taxon>
    </lineage>
</organism>
<dbReference type="SMART" id="SM00355">
    <property type="entry name" value="ZnF_C2H2"/>
    <property type="match status" value="3"/>
</dbReference>
<keyword evidence="1" id="KW-0479">Metal-binding</keyword>
<evidence type="ECO:0000259" key="6">
    <source>
        <dbReference type="PROSITE" id="PS50157"/>
    </source>
</evidence>
<dbReference type="OrthoDB" id="8117402at2759"/>
<keyword evidence="8" id="KW-1185">Reference proteome</keyword>
<dbReference type="InterPro" id="IPR036236">
    <property type="entry name" value="Znf_C2H2_sf"/>
</dbReference>
<dbReference type="GO" id="GO:0000978">
    <property type="term" value="F:RNA polymerase II cis-regulatory region sequence-specific DNA binding"/>
    <property type="evidence" value="ECO:0007669"/>
    <property type="project" value="TreeGrafter"/>
</dbReference>
<name>A0A165SK06_9AGAM</name>
<feature type="domain" description="C2H2-type" evidence="6">
    <location>
        <begin position="351"/>
        <end position="380"/>
    </location>
</feature>
<dbReference type="GO" id="GO:0031519">
    <property type="term" value="C:PcG protein complex"/>
    <property type="evidence" value="ECO:0007669"/>
    <property type="project" value="TreeGrafter"/>
</dbReference>
<feature type="domain" description="C2H2-type" evidence="6">
    <location>
        <begin position="412"/>
        <end position="441"/>
    </location>
</feature>
<dbReference type="PROSITE" id="PS50157">
    <property type="entry name" value="ZINC_FINGER_C2H2_2"/>
    <property type="match status" value="3"/>
</dbReference>
<dbReference type="PANTHER" id="PTHR14003:SF19">
    <property type="entry name" value="YY2 TRANSCRIPTION FACTOR"/>
    <property type="match status" value="1"/>
</dbReference>
<dbReference type="GO" id="GO:0005667">
    <property type="term" value="C:transcription regulator complex"/>
    <property type="evidence" value="ECO:0007669"/>
    <property type="project" value="TreeGrafter"/>
</dbReference>
<evidence type="ECO:0000256" key="4">
    <source>
        <dbReference type="ARBA" id="ARBA00022833"/>
    </source>
</evidence>
<protein>
    <recommendedName>
        <fullName evidence="6">C2H2-type domain-containing protein</fullName>
    </recommendedName>
</protein>
<keyword evidence="3 5" id="KW-0863">Zinc-finger</keyword>
<dbReference type="InterPro" id="IPR013087">
    <property type="entry name" value="Znf_C2H2_type"/>
</dbReference>
<reference evidence="7 8" key="1">
    <citation type="journal article" date="2016" name="Mol. Biol. Evol.">
        <title>Comparative Genomics of Early-Diverging Mushroom-Forming Fungi Provides Insights into the Origins of Lignocellulose Decay Capabilities.</title>
        <authorList>
            <person name="Nagy L.G."/>
            <person name="Riley R."/>
            <person name="Tritt A."/>
            <person name="Adam C."/>
            <person name="Daum C."/>
            <person name="Floudas D."/>
            <person name="Sun H."/>
            <person name="Yadav J.S."/>
            <person name="Pangilinan J."/>
            <person name="Larsson K.H."/>
            <person name="Matsuura K."/>
            <person name="Barry K."/>
            <person name="Labutti K."/>
            <person name="Kuo R."/>
            <person name="Ohm R.A."/>
            <person name="Bhattacharya S.S."/>
            <person name="Shirouzu T."/>
            <person name="Yoshinaga Y."/>
            <person name="Martin F.M."/>
            <person name="Grigoriev I.V."/>
            <person name="Hibbett D.S."/>
        </authorList>
    </citation>
    <scope>NUCLEOTIDE SEQUENCE [LARGE SCALE GENOMIC DNA]</scope>
    <source>
        <strain evidence="7 8">HHB14362 ss-1</strain>
    </source>
</reference>
<sequence length="457" mass="50583">MSHNFSLNLLAQHKLCLDFSNPGKPPSIQWKPLAQPVSLTQLASTLSIRVNVMNDHNTLALFIVQDPEADSERTSNESSAELCTPDPKYVQLDAPTYEAPADAVAAIADIPRNREVVHEAWTTSPPVQAMNNLEPTPALPTREFPSPSSAALNTPSLHTISEVPHKLSTDHQQPGLFEWLPADSEHDWQRFMKWNEVEQSSNAFPVDITQWTNSMDSGVIDTASTYSSGCSDVFCGSEVCIPTTTGSEWMQVDAQTTTPPLNVAMFESLAALPNSWPSSSHVSPGSTCDADISDSAHTSMASYAEASSSRIQLDSRLRSPSTDLLALEQPAAPYMSDDAQSTAAQKVLPRILCNYEGCNRSFKNEYTYSVHASAHIRKKKKRFECTHCSETFSRWHDMMRHEVSQHGKVPDWTCSGCRRFFSSEMTLKNHKCPAGHKVTRPLLLLPSLQHHATIFQT</sequence>
<dbReference type="GO" id="GO:0000981">
    <property type="term" value="F:DNA-binding transcription factor activity, RNA polymerase II-specific"/>
    <property type="evidence" value="ECO:0007669"/>
    <property type="project" value="TreeGrafter"/>
</dbReference>
<dbReference type="PANTHER" id="PTHR14003">
    <property type="entry name" value="TRANSCRIPTIONAL REPRESSOR PROTEIN YY"/>
    <property type="match status" value="1"/>
</dbReference>
<keyword evidence="4" id="KW-0862">Zinc</keyword>
<evidence type="ECO:0000256" key="5">
    <source>
        <dbReference type="PROSITE-ProRule" id="PRU00042"/>
    </source>
</evidence>
<dbReference type="InParanoid" id="A0A165SK06"/>
<evidence type="ECO:0000313" key="8">
    <source>
        <dbReference type="Proteomes" id="UP000076761"/>
    </source>
</evidence>
<feature type="domain" description="C2H2-type" evidence="6">
    <location>
        <begin position="383"/>
        <end position="410"/>
    </location>
</feature>
<evidence type="ECO:0000256" key="1">
    <source>
        <dbReference type="ARBA" id="ARBA00022723"/>
    </source>
</evidence>
<dbReference type="GO" id="GO:0008270">
    <property type="term" value="F:zinc ion binding"/>
    <property type="evidence" value="ECO:0007669"/>
    <property type="project" value="UniProtKB-KW"/>
</dbReference>
<dbReference type="GO" id="GO:0000785">
    <property type="term" value="C:chromatin"/>
    <property type="evidence" value="ECO:0007669"/>
    <property type="project" value="TreeGrafter"/>
</dbReference>